<dbReference type="InterPro" id="IPR035979">
    <property type="entry name" value="RBD_domain_sf"/>
</dbReference>
<evidence type="ECO:0000259" key="3">
    <source>
        <dbReference type="PROSITE" id="PS50102"/>
    </source>
</evidence>
<dbReference type="SUPFAM" id="SSF56219">
    <property type="entry name" value="DNase I-like"/>
    <property type="match status" value="1"/>
</dbReference>
<dbReference type="Pfam" id="PF22669">
    <property type="entry name" value="Exo_endo_phos2"/>
    <property type="match status" value="1"/>
</dbReference>
<dbReference type="GO" id="GO:0016020">
    <property type="term" value="C:membrane"/>
    <property type="evidence" value="ECO:0007669"/>
    <property type="project" value="TreeGrafter"/>
</dbReference>
<proteinExistence type="predicted"/>
<evidence type="ECO:0000313" key="4">
    <source>
        <dbReference type="Proteomes" id="UP000887581"/>
    </source>
</evidence>
<dbReference type="PROSITE" id="PS50102">
    <property type="entry name" value="RRM"/>
    <property type="match status" value="2"/>
</dbReference>
<dbReference type="GO" id="GO:0003723">
    <property type="term" value="F:RNA binding"/>
    <property type="evidence" value="ECO:0007669"/>
    <property type="project" value="UniProtKB-UniRule"/>
</dbReference>
<dbReference type="Gene3D" id="3.30.70.330">
    <property type="match status" value="3"/>
</dbReference>
<dbReference type="SMART" id="SM00360">
    <property type="entry name" value="RRM"/>
    <property type="match status" value="3"/>
</dbReference>
<accession>A0A915PFH7</accession>
<protein>
    <submittedName>
        <fullName evidence="5">RRM domain-containing protein</fullName>
    </submittedName>
</protein>
<dbReference type="PANTHER" id="PTHR11200:SF300">
    <property type="entry name" value="TYPE II INOSITOL 1,4,5-TRISPHOSPHATE 5-PHOSPHATASE"/>
    <property type="match status" value="1"/>
</dbReference>
<dbReference type="CDD" id="cd09074">
    <property type="entry name" value="INPP5c"/>
    <property type="match status" value="1"/>
</dbReference>
<dbReference type="PANTHER" id="PTHR11200">
    <property type="entry name" value="INOSITOL 5-PHOSPHATASE"/>
    <property type="match status" value="1"/>
</dbReference>
<evidence type="ECO:0000313" key="5">
    <source>
        <dbReference type="WBParaSite" id="sdigi.contig14.g1432.t1"/>
    </source>
</evidence>
<dbReference type="Pfam" id="PF00076">
    <property type="entry name" value="RRM_1"/>
    <property type="match status" value="3"/>
</dbReference>
<dbReference type="InterPro" id="IPR012677">
    <property type="entry name" value="Nucleotide-bd_a/b_plait_sf"/>
</dbReference>
<dbReference type="Gene3D" id="3.60.10.10">
    <property type="entry name" value="Endonuclease/exonuclease/phosphatase"/>
    <property type="match status" value="1"/>
</dbReference>
<dbReference type="SMART" id="SM00128">
    <property type="entry name" value="IPPc"/>
    <property type="match status" value="1"/>
</dbReference>
<feature type="region of interest" description="Disordered" evidence="2">
    <location>
        <begin position="286"/>
        <end position="318"/>
    </location>
</feature>
<feature type="compositionally biased region" description="Gly residues" evidence="2">
    <location>
        <begin position="286"/>
        <end position="296"/>
    </location>
</feature>
<dbReference type="InterPro" id="IPR046985">
    <property type="entry name" value="IP5"/>
</dbReference>
<dbReference type="Proteomes" id="UP000887581">
    <property type="component" value="Unplaced"/>
</dbReference>
<sequence length="813" mass="93631">MPDTDFIMKCRGLPWSCTEDDLREFFGEAARSITQIKLTKDRDGRASGEGFVVFNNREDYDFALTKDKKYIGKRYVELQQVSSMESDYDDGDRRYGGSMADPNLPGRETSIVRLGGLPYGCTREEIVRFFEPLEIADRGIVMTYDRYSGKPKGEAFVAFNDDDSASKALAKNKEYIQHRYVDIYPSSYGEMLRALDGGPDPYGGGGRGWERDRRPRGLPYDRPGVDRGYRDSRMHRNGLGEKWGIAYGNRVAVCNGWLGSSELFSGLLEVWADRYGGGGDGYDDGYGGGRGGGGPMRRGWRDEPPMGGHRGYSPPRRRYTTPPPEYCIRMRGLPYRATERDIIDFFQPLRPASIDVLYEYGTDRPSGEAIVEFRNRADFDAAMQRNRNYMARIGHQFFMRIRAVMCIGKKKGRHWVEGKDCERRKIRSRRRYRVGEVGATAENYVIPVSSGRPDIDAILRDWESTYSSYRTSSIFITTFNVNGRVPSLDGIPNWLTCEGILPPDFYIIGLQEMDLTPQAFIMNTSIRHTEWKVILAKSFPKDIDYDLIHEVRLVGILLVIYRRVGSKIKVKLSEIDAIAIPTGRRNILTAALSDKGGVAISMYMNDTSVCFVNAHFAAHIDGNAKRVMDYKNIVKGIHFRRNGKSLFEHDVVFWFGDLNFRLDTAYGMSNNELRKLCSDDEAFRDMIVYDQLKRAMKFKIIFKDFKEPEILNFRPTFKYDINSDNWDSSVKKRVPAWCDRILWWNQKGVRIRQKFYESIPSIRFSDHRPVRALFYLGVRKIDFTEYSRAYRRALREANYSLNNYQDEEESSGK</sequence>
<feature type="region of interest" description="Disordered" evidence="2">
    <location>
        <begin position="203"/>
        <end position="225"/>
    </location>
</feature>
<evidence type="ECO:0000256" key="1">
    <source>
        <dbReference type="PROSITE-ProRule" id="PRU00176"/>
    </source>
</evidence>
<keyword evidence="4" id="KW-1185">Reference proteome</keyword>
<dbReference type="InterPro" id="IPR000504">
    <property type="entry name" value="RRM_dom"/>
</dbReference>
<dbReference type="GO" id="GO:0004439">
    <property type="term" value="F:phosphatidylinositol-4,5-bisphosphate 5-phosphatase activity"/>
    <property type="evidence" value="ECO:0007669"/>
    <property type="project" value="TreeGrafter"/>
</dbReference>
<dbReference type="GO" id="GO:0046856">
    <property type="term" value="P:phosphatidylinositol dephosphorylation"/>
    <property type="evidence" value="ECO:0007669"/>
    <property type="project" value="InterPro"/>
</dbReference>
<name>A0A915PFH7_9BILA</name>
<organism evidence="4 5">
    <name type="scientific">Setaria digitata</name>
    <dbReference type="NCBI Taxonomy" id="48799"/>
    <lineage>
        <taxon>Eukaryota</taxon>
        <taxon>Metazoa</taxon>
        <taxon>Ecdysozoa</taxon>
        <taxon>Nematoda</taxon>
        <taxon>Chromadorea</taxon>
        <taxon>Rhabditida</taxon>
        <taxon>Spirurina</taxon>
        <taxon>Spiruromorpha</taxon>
        <taxon>Filarioidea</taxon>
        <taxon>Setariidae</taxon>
        <taxon>Setaria</taxon>
    </lineage>
</organism>
<dbReference type="AlphaFoldDB" id="A0A915PFH7"/>
<reference evidence="5" key="1">
    <citation type="submission" date="2022-11" db="UniProtKB">
        <authorList>
            <consortium name="WormBaseParasite"/>
        </authorList>
    </citation>
    <scope>IDENTIFICATION</scope>
</reference>
<dbReference type="SUPFAM" id="SSF54928">
    <property type="entry name" value="RNA-binding domain, RBD"/>
    <property type="match status" value="3"/>
</dbReference>
<feature type="domain" description="RRM" evidence="3">
    <location>
        <begin position="110"/>
        <end position="188"/>
    </location>
</feature>
<dbReference type="InterPro" id="IPR000300">
    <property type="entry name" value="IPPc"/>
</dbReference>
<keyword evidence="1" id="KW-0694">RNA-binding</keyword>
<dbReference type="CDD" id="cd12254">
    <property type="entry name" value="RRM_hnRNPH_ESRPs_RBM12_like"/>
    <property type="match status" value="1"/>
</dbReference>
<evidence type="ECO:0000256" key="2">
    <source>
        <dbReference type="SAM" id="MobiDB-lite"/>
    </source>
</evidence>
<dbReference type="WBParaSite" id="sdigi.contig14.g1432.t1">
    <property type="protein sequence ID" value="sdigi.contig14.g1432.t1"/>
    <property type="gene ID" value="sdigi.contig14.g1432"/>
</dbReference>
<feature type="domain" description="RRM" evidence="3">
    <location>
        <begin position="6"/>
        <end position="83"/>
    </location>
</feature>
<dbReference type="InterPro" id="IPR036691">
    <property type="entry name" value="Endo/exonu/phosph_ase_sf"/>
</dbReference>